<dbReference type="EMBL" id="QZCW01000002">
    <property type="protein sequence ID" value="MCW5321878.1"/>
    <property type="molecule type" value="Genomic_DNA"/>
</dbReference>
<sequence>MTGAPLTFRLQGVPTLDLKEKSIGEIPVGGDSAISVHLEKFWSFNPADSSFSISGPAMQRILDALPNGSFWMHLYFSANDGEFAAGYEMLVSKAETRLSGNLLSERGDPVTSLAGREVLLNGVNTRTRAVAVLDANGAFAFEHVLPDVYFLTLSDLHYPNVVSTSFPIYEGSTQAKVTMVVPPGLGIDTGAKAAAQRVAAPGSSAVRSSVTQDGKEPPSRDIPASKRSSPAAPLPADGDDRAVFSVTAAEQDRPVSKNIDFEVPAGTKSVDVRMTVLTEESRASAKNRGTHVDSWSYSVVGLPDSGLSASGLVDQMYGTDRIAERACVNVSKQTKNAALKISGSVSATNIGDDLLPTTTTVELTLECMRSKSSSSKLEVVSAQFLSPNKNSRHGP</sequence>
<proteinExistence type="predicted"/>
<feature type="region of interest" description="Disordered" evidence="1">
    <location>
        <begin position="200"/>
        <end position="239"/>
    </location>
</feature>
<comment type="caution">
    <text evidence="2">The sequence shown here is derived from an EMBL/GenBank/DDBJ whole genome shotgun (WGS) entry which is preliminary data.</text>
</comment>
<reference evidence="3" key="1">
    <citation type="submission" date="2023-07" db="EMBL/GenBank/DDBJ databases">
        <title>Verminephrobacter genomes.</title>
        <authorList>
            <person name="Lund M.B."/>
        </authorList>
    </citation>
    <scope>NUCLEOTIDE SEQUENCE [LARGE SCALE GENOMIC DNA]</scope>
    <source>
        <strain evidence="3">AtM5-05</strain>
    </source>
</reference>
<evidence type="ECO:0000256" key="1">
    <source>
        <dbReference type="SAM" id="MobiDB-lite"/>
    </source>
</evidence>
<name>A0ABT3KU89_9BURK</name>
<accession>A0ABT3KU89</accession>
<gene>
    <name evidence="2" type="ORF">D5039_12145</name>
</gene>
<dbReference type="Proteomes" id="UP001208935">
    <property type="component" value="Unassembled WGS sequence"/>
</dbReference>
<protein>
    <submittedName>
        <fullName evidence="2">Carboxypeptidase regulatory-like domain-containing protein</fullName>
    </submittedName>
</protein>
<keyword evidence="3" id="KW-1185">Reference proteome</keyword>
<evidence type="ECO:0000313" key="3">
    <source>
        <dbReference type="Proteomes" id="UP001208935"/>
    </source>
</evidence>
<organism evidence="2 3">
    <name type="scientific">Verminephrobacter aporrectodeae subsp. tuberculatae</name>
    <dbReference type="NCBI Taxonomy" id="1110392"/>
    <lineage>
        <taxon>Bacteria</taxon>
        <taxon>Pseudomonadati</taxon>
        <taxon>Pseudomonadota</taxon>
        <taxon>Betaproteobacteria</taxon>
        <taxon>Burkholderiales</taxon>
        <taxon>Comamonadaceae</taxon>
        <taxon>Verminephrobacter</taxon>
    </lineage>
</organism>
<evidence type="ECO:0000313" key="2">
    <source>
        <dbReference type="EMBL" id="MCW5321878.1"/>
    </source>
</evidence>